<dbReference type="PANTHER" id="PTHR42743:SF13">
    <property type="entry name" value="P-LOOP CONTAINING NUCLEOSIDE TRIPHOSPHATE HYDROLASE PROTEIN"/>
    <property type="match status" value="1"/>
</dbReference>
<dbReference type="GO" id="GO:0046394">
    <property type="term" value="P:carboxylic acid biosynthetic process"/>
    <property type="evidence" value="ECO:0007669"/>
    <property type="project" value="UniProtKB-ARBA"/>
</dbReference>
<gene>
    <name evidence="2" type="ORF">CAG72_07315</name>
</gene>
<comment type="caution">
    <text evidence="2">The sequence shown here is derived from an EMBL/GenBank/DDBJ whole genome shotgun (WGS) entry which is preliminary data.</text>
</comment>
<dbReference type="InterPro" id="IPR036038">
    <property type="entry name" value="Aminotransferase-like"/>
</dbReference>
<dbReference type="Pfam" id="PF01063">
    <property type="entry name" value="Aminotran_4"/>
    <property type="match status" value="1"/>
</dbReference>
<name>A0A7X5B164_9GAMM</name>
<dbReference type="InterPro" id="IPR043132">
    <property type="entry name" value="BCAT-like_C"/>
</dbReference>
<evidence type="ECO:0000256" key="1">
    <source>
        <dbReference type="ARBA" id="ARBA00009320"/>
    </source>
</evidence>
<dbReference type="InterPro" id="IPR001544">
    <property type="entry name" value="Aminotrans_IV"/>
</dbReference>
<evidence type="ECO:0000313" key="2">
    <source>
        <dbReference type="EMBL" id="NAW65023.1"/>
    </source>
</evidence>
<accession>A0A7X5B164</accession>
<dbReference type="AlphaFoldDB" id="A0A7X5B164"/>
<dbReference type="SUPFAM" id="SSF56752">
    <property type="entry name" value="D-aminoacid aminotransferase-like PLP-dependent enzymes"/>
    <property type="match status" value="1"/>
</dbReference>
<dbReference type="Proteomes" id="UP000465712">
    <property type="component" value="Unassembled WGS sequence"/>
</dbReference>
<proteinExistence type="inferred from homology"/>
<dbReference type="EMBL" id="WXWW01000112">
    <property type="protein sequence ID" value="NAW65023.1"/>
    <property type="molecule type" value="Genomic_DNA"/>
</dbReference>
<dbReference type="InterPro" id="IPR043131">
    <property type="entry name" value="BCAT-like_N"/>
</dbReference>
<dbReference type="Gene3D" id="3.20.10.10">
    <property type="entry name" value="D-amino Acid Aminotransferase, subunit A, domain 2"/>
    <property type="match status" value="1"/>
</dbReference>
<reference evidence="2 3" key="1">
    <citation type="submission" date="2017-05" db="EMBL/GenBank/DDBJ databases">
        <title>High clonality and local adaptation shapes Vibrionaceae linages within an endangered oasis.</title>
        <authorList>
            <person name="Vazquez-Rosas-Landa M."/>
        </authorList>
    </citation>
    <scope>NUCLEOTIDE SEQUENCE [LARGE SCALE GENOMIC DNA]</scope>
    <source>
        <strain evidence="2 3">P46_P4S1P180</strain>
    </source>
</reference>
<dbReference type="RefSeq" id="WP_161443887.1">
    <property type="nucleotide sequence ID" value="NZ_WXWU01000044.1"/>
</dbReference>
<keyword evidence="2" id="KW-0032">Aminotransferase</keyword>
<evidence type="ECO:0000313" key="3">
    <source>
        <dbReference type="Proteomes" id="UP000465712"/>
    </source>
</evidence>
<keyword evidence="2" id="KW-0808">Transferase</keyword>
<dbReference type="PANTHER" id="PTHR42743">
    <property type="entry name" value="AMINO-ACID AMINOTRANSFERASE"/>
    <property type="match status" value="1"/>
</dbReference>
<sequence length="268" mass="29851">MPTQDTAVINGQLATGSQLSALTFAGHAHFTAMQVRHGKIRGLDLHLERLQHASHHLFGKSLSDDAILHQIRDVLRSGEENTSLMVYVYSDSGEFTPREDDSRLNILIRQSAASNGPEGPLTMKTFAHERMLPSIKHVGEIAKTHLMRQAVNQGFDDAIFTDNQGRFTEASIWNLAFWDGETVIWPKGAKLCGTTMQIVQRQLDAMQIPQQEQDITETNLLCFQAAAVMNSWTPGIAISKINTTHFSDTRDFIALLHRAFAKEAFIAP</sequence>
<protein>
    <submittedName>
        <fullName evidence="2">Branched-chain amino acid aminotransferase</fullName>
    </submittedName>
</protein>
<dbReference type="Gene3D" id="3.30.470.10">
    <property type="match status" value="1"/>
</dbReference>
<dbReference type="InterPro" id="IPR050571">
    <property type="entry name" value="Class-IV_PLP-Dep_Aminotrnsfr"/>
</dbReference>
<organism evidence="2 3">
    <name type="scientific">Photobacterium halotolerans</name>
    <dbReference type="NCBI Taxonomy" id="265726"/>
    <lineage>
        <taxon>Bacteria</taxon>
        <taxon>Pseudomonadati</taxon>
        <taxon>Pseudomonadota</taxon>
        <taxon>Gammaproteobacteria</taxon>
        <taxon>Vibrionales</taxon>
        <taxon>Vibrionaceae</taxon>
        <taxon>Photobacterium</taxon>
    </lineage>
</organism>
<comment type="similarity">
    <text evidence="1">Belongs to the class-IV pyridoxal-phosphate-dependent aminotransferase family.</text>
</comment>
<dbReference type="GO" id="GO:0008483">
    <property type="term" value="F:transaminase activity"/>
    <property type="evidence" value="ECO:0007669"/>
    <property type="project" value="UniProtKB-KW"/>
</dbReference>
<dbReference type="NCBIfam" id="NF006734">
    <property type="entry name" value="PRK09266.1"/>
    <property type="match status" value="1"/>
</dbReference>
<dbReference type="OrthoDB" id="8912228at2"/>